<protein>
    <recommendedName>
        <fullName evidence="3">Ada DNA repair metal-binding domain-containing protein</fullName>
    </recommendedName>
</protein>
<name>A0ABP3RWH5_9ACTN</name>
<comment type="caution">
    <text evidence="1">The sequence shown here is derived from an EMBL/GenBank/DDBJ whole genome shotgun (WGS) entry which is preliminary data.</text>
</comment>
<reference evidence="2" key="1">
    <citation type="journal article" date="2019" name="Int. J. Syst. Evol. Microbiol.">
        <title>The Global Catalogue of Microorganisms (GCM) 10K type strain sequencing project: providing services to taxonomists for standard genome sequencing and annotation.</title>
        <authorList>
            <consortium name="The Broad Institute Genomics Platform"/>
            <consortium name="The Broad Institute Genome Sequencing Center for Infectious Disease"/>
            <person name="Wu L."/>
            <person name="Ma J."/>
        </authorList>
    </citation>
    <scope>NUCLEOTIDE SEQUENCE [LARGE SCALE GENOMIC DNA]</scope>
    <source>
        <strain evidence="2">JCM 10671</strain>
    </source>
</reference>
<evidence type="ECO:0008006" key="3">
    <source>
        <dbReference type="Google" id="ProtNLM"/>
    </source>
</evidence>
<proteinExistence type="predicted"/>
<sequence length="108" mass="11541">MVFWLLLGLRRVAVLRRSVLTELDRRHPAPTAAAAVPVATDRAGFGTATGMRRYHAADCQMLAGKEGIRWAAEAAHVEAGLRPCPICTVGGLRPPTTPQERSVGEAPS</sequence>
<gene>
    <name evidence="1" type="ORF">GCM10009547_22430</name>
</gene>
<organism evidence="1 2">
    <name type="scientific">Sporichthya brevicatena</name>
    <dbReference type="NCBI Taxonomy" id="171442"/>
    <lineage>
        <taxon>Bacteria</taxon>
        <taxon>Bacillati</taxon>
        <taxon>Actinomycetota</taxon>
        <taxon>Actinomycetes</taxon>
        <taxon>Sporichthyales</taxon>
        <taxon>Sporichthyaceae</taxon>
        <taxon>Sporichthya</taxon>
    </lineage>
</organism>
<evidence type="ECO:0000313" key="1">
    <source>
        <dbReference type="EMBL" id="GAA0619476.1"/>
    </source>
</evidence>
<dbReference type="RefSeq" id="WP_344604675.1">
    <property type="nucleotide sequence ID" value="NZ_BAAAHE010000016.1"/>
</dbReference>
<keyword evidence="2" id="KW-1185">Reference proteome</keyword>
<accession>A0ABP3RWH5</accession>
<evidence type="ECO:0000313" key="2">
    <source>
        <dbReference type="Proteomes" id="UP001500957"/>
    </source>
</evidence>
<dbReference type="Proteomes" id="UP001500957">
    <property type="component" value="Unassembled WGS sequence"/>
</dbReference>
<dbReference type="EMBL" id="BAAAHE010000016">
    <property type="protein sequence ID" value="GAA0619476.1"/>
    <property type="molecule type" value="Genomic_DNA"/>
</dbReference>